<dbReference type="CDD" id="cd17535">
    <property type="entry name" value="REC_NarL-like"/>
    <property type="match status" value="1"/>
</dbReference>
<dbReference type="CDD" id="cd06170">
    <property type="entry name" value="LuxR_C_like"/>
    <property type="match status" value="1"/>
</dbReference>
<dbReference type="Pfam" id="PF00072">
    <property type="entry name" value="Response_reg"/>
    <property type="match status" value="1"/>
</dbReference>
<feature type="domain" description="Response regulatory" evidence="5">
    <location>
        <begin position="4"/>
        <end position="123"/>
    </location>
</feature>
<feature type="modified residue" description="4-aspartylphosphate" evidence="3">
    <location>
        <position position="55"/>
    </location>
</feature>
<dbReference type="PANTHER" id="PTHR43214">
    <property type="entry name" value="TWO-COMPONENT RESPONSE REGULATOR"/>
    <property type="match status" value="1"/>
</dbReference>
<keyword evidence="7" id="KW-1185">Reference proteome</keyword>
<protein>
    <submittedName>
        <fullName evidence="6">Response regulator transcription factor</fullName>
    </submittedName>
</protein>
<sequence>MKINLILADDHPALIAGVKYELSRIHTLNVAATAHDSTALVDVLSRVSCDILITDFAMPGGDYGDGMAMLSFLRRRHPDLKIIVFMTIDNFAIADKMRRIGIQSVLNKAKDVGYLITAIHAVHAGANYYSPTLQESPSSGDPADTSSKRIPGLSSRELEVIRLLLSGLTVSKIATQLSRTKQTVSAQKRSAMRKLGIESDSDLYRFAFETGLPADGAL</sequence>
<evidence type="ECO:0000256" key="3">
    <source>
        <dbReference type="PROSITE-ProRule" id="PRU00169"/>
    </source>
</evidence>
<dbReference type="InterPro" id="IPR000792">
    <property type="entry name" value="Tscrpt_reg_LuxR_C"/>
</dbReference>
<dbReference type="InterPro" id="IPR058245">
    <property type="entry name" value="NreC/VraR/RcsB-like_REC"/>
</dbReference>
<organism evidence="6 7">
    <name type="scientific">Paraburkholderia sejongensis</name>
    <dbReference type="NCBI Taxonomy" id="2886946"/>
    <lineage>
        <taxon>Bacteria</taxon>
        <taxon>Pseudomonadati</taxon>
        <taxon>Pseudomonadota</taxon>
        <taxon>Betaproteobacteria</taxon>
        <taxon>Burkholderiales</taxon>
        <taxon>Burkholderiaceae</taxon>
        <taxon>Paraburkholderia</taxon>
    </lineage>
</organism>
<dbReference type="RefSeq" id="WP_230513826.1">
    <property type="nucleotide sequence ID" value="NZ_JAJITD010000033.1"/>
</dbReference>
<gene>
    <name evidence="6" type="ORF">LJ656_34035</name>
</gene>
<dbReference type="InterPro" id="IPR016032">
    <property type="entry name" value="Sig_transdc_resp-reg_C-effctor"/>
</dbReference>
<evidence type="ECO:0000313" key="6">
    <source>
        <dbReference type="EMBL" id="MCC8397573.1"/>
    </source>
</evidence>
<evidence type="ECO:0000259" key="5">
    <source>
        <dbReference type="PROSITE" id="PS50110"/>
    </source>
</evidence>
<dbReference type="PROSITE" id="PS50043">
    <property type="entry name" value="HTH_LUXR_2"/>
    <property type="match status" value="1"/>
</dbReference>
<keyword evidence="2" id="KW-0238">DNA-binding</keyword>
<dbReference type="EMBL" id="JAJITD010000033">
    <property type="protein sequence ID" value="MCC8397573.1"/>
    <property type="molecule type" value="Genomic_DNA"/>
</dbReference>
<proteinExistence type="predicted"/>
<dbReference type="SMART" id="SM00421">
    <property type="entry name" value="HTH_LUXR"/>
    <property type="match status" value="1"/>
</dbReference>
<dbReference type="Proteomes" id="UP001431019">
    <property type="component" value="Unassembled WGS sequence"/>
</dbReference>
<dbReference type="InterPro" id="IPR039420">
    <property type="entry name" value="WalR-like"/>
</dbReference>
<comment type="caution">
    <text evidence="6">The sequence shown here is derived from an EMBL/GenBank/DDBJ whole genome shotgun (WGS) entry which is preliminary data.</text>
</comment>
<feature type="domain" description="HTH luxR-type" evidence="4">
    <location>
        <begin position="146"/>
        <end position="211"/>
    </location>
</feature>
<evidence type="ECO:0000256" key="1">
    <source>
        <dbReference type="ARBA" id="ARBA00022553"/>
    </source>
</evidence>
<name>A0ABS8K6S4_9BURK</name>
<keyword evidence="1 3" id="KW-0597">Phosphoprotein</keyword>
<accession>A0ABS8K6S4</accession>
<dbReference type="PROSITE" id="PS00622">
    <property type="entry name" value="HTH_LUXR_1"/>
    <property type="match status" value="1"/>
</dbReference>
<dbReference type="InterPro" id="IPR036388">
    <property type="entry name" value="WH-like_DNA-bd_sf"/>
</dbReference>
<dbReference type="Gene3D" id="3.40.50.2300">
    <property type="match status" value="1"/>
</dbReference>
<evidence type="ECO:0000259" key="4">
    <source>
        <dbReference type="PROSITE" id="PS50043"/>
    </source>
</evidence>
<dbReference type="PRINTS" id="PR00038">
    <property type="entry name" value="HTHLUXR"/>
</dbReference>
<dbReference type="PANTHER" id="PTHR43214:SF17">
    <property type="entry name" value="TRANSCRIPTIONAL REGULATORY PROTEIN RCSB"/>
    <property type="match status" value="1"/>
</dbReference>
<dbReference type="SMART" id="SM00448">
    <property type="entry name" value="REC"/>
    <property type="match status" value="1"/>
</dbReference>
<dbReference type="Pfam" id="PF00196">
    <property type="entry name" value="GerE"/>
    <property type="match status" value="1"/>
</dbReference>
<dbReference type="SUPFAM" id="SSF52172">
    <property type="entry name" value="CheY-like"/>
    <property type="match status" value="1"/>
</dbReference>
<reference evidence="6 7" key="1">
    <citation type="submission" date="2021-11" db="EMBL/GenBank/DDBJ databases">
        <authorList>
            <person name="Oh E.-T."/>
            <person name="Kim S.-B."/>
        </authorList>
    </citation>
    <scope>NUCLEOTIDE SEQUENCE [LARGE SCALE GENOMIC DNA]</scope>
    <source>
        <strain evidence="6 7">MMS20-SJTR3</strain>
    </source>
</reference>
<dbReference type="InterPro" id="IPR011006">
    <property type="entry name" value="CheY-like_superfamily"/>
</dbReference>
<dbReference type="InterPro" id="IPR001789">
    <property type="entry name" value="Sig_transdc_resp-reg_receiver"/>
</dbReference>
<dbReference type="SUPFAM" id="SSF46894">
    <property type="entry name" value="C-terminal effector domain of the bipartite response regulators"/>
    <property type="match status" value="1"/>
</dbReference>
<dbReference type="Gene3D" id="1.10.10.10">
    <property type="entry name" value="Winged helix-like DNA-binding domain superfamily/Winged helix DNA-binding domain"/>
    <property type="match status" value="1"/>
</dbReference>
<evidence type="ECO:0000313" key="7">
    <source>
        <dbReference type="Proteomes" id="UP001431019"/>
    </source>
</evidence>
<evidence type="ECO:0000256" key="2">
    <source>
        <dbReference type="ARBA" id="ARBA00023125"/>
    </source>
</evidence>
<dbReference type="PROSITE" id="PS50110">
    <property type="entry name" value="RESPONSE_REGULATORY"/>
    <property type="match status" value="1"/>
</dbReference>